<dbReference type="PANTHER" id="PTHR31140">
    <property type="entry name" value="B3 DOMAIN-CONTAINING TRANSCRIPTION FACTOR ABI3"/>
    <property type="match status" value="1"/>
</dbReference>
<dbReference type="GO" id="GO:0003700">
    <property type="term" value="F:DNA-binding transcription factor activity"/>
    <property type="evidence" value="ECO:0007669"/>
    <property type="project" value="InterPro"/>
</dbReference>
<evidence type="ECO:0000256" key="3">
    <source>
        <dbReference type="ARBA" id="ARBA00023125"/>
    </source>
</evidence>
<keyword evidence="2" id="KW-0805">Transcription regulation</keyword>
<evidence type="ECO:0000259" key="7">
    <source>
        <dbReference type="SMART" id="SM01019"/>
    </source>
</evidence>
<dbReference type="InterPro" id="IPR044800">
    <property type="entry name" value="LEC2-like"/>
</dbReference>
<dbReference type="SMART" id="SM01019">
    <property type="entry name" value="B3"/>
    <property type="match status" value="1"/>
</dbReference>
<comment type="subcellular location">
    <subcellularLocation>
        <location evidence="1">Nucleus</location>
    </subcellularLocation>
</comment>
<dbReference type="Pfam" id="PF02362">
    <property type="entry name" value="B3"/>
    <property type="match status" value="1"/>
</dbReference>
<keyword evidence="4" id="KW-0804">Transcription</keyword>
<evidence type="ECO:0000256" key="6">
    <source>
        <dbReference type="SAM" id="MobiDB-lite"/>
    </source>
</evidence>
<comment type="caution">
    <text evidence="8">The sequence shown here is derived from an EMBL/GenBank/DDBJ whole genome shotgun (WGS) entry which is preliminary data.</text>
</comment>
<proteinExistence type="predicted"/>
<organism evidence="8 9">
    <name type="scientific">Thalictrum thalictroides</name>
    <name type="common">Rue-anemone</name>
    <name type="synonym">Anemone thalictroides</name>
    <dbReference type="NCBI Taxonomy" id="46969"/>
    <lineage>
        <taxon>Eukaryota</taxon>
        <taxon>Viridiplantae</taxon>
        <taxon>Streptophyta</taxon>
        <taxon>Embryophyta</taxon>
        <taxon>Tracheophyta</taxon>
        <taxon>Spermatophyta</taxon>
        <taxon>Magnoliopsida</taxon>
        <taxon>Ranunculales</taxon>
        <taxon>Ranunculaceae</taxon>
        <taxon>Thalictroideae</taxon>
        <taxon>Thalictrum</taxon>
    </lineage>
</organism>
<evidence type="ECO:0000256" key="5">
    <source>
        <dbReference type="ARBA" id="ARBA00023242"/>
    </source>
</evidence>
<dbReference type="Gene3D" id="2.40.330.10">
    <property type="entry name" value="DNA-binding pseudobarrel domain"/>
    <property type="match status" value="1"/>
</dbReference>
<feature type="compositionally biased region" description="Polar residues" evidence="6">
    <location>
        <begin position="305"/>
        <end position="314"/>
    </location>
</feature>
<name>A0A7J6WHN5_THATH</name>
<dbReference type="OrthoDB" id="757982at2759"/>
<keyword evidence="5" id="KW-0539">Nucleus</keyword>
<dbReference type="GO" id="GO:0005634">
    <property type="term" value="C:nucleus"/>
    <property type="evidence" value="ECO:0007669"/>
    <property type="project" value="UniProtKB-SubCell"/>
</dbReference>
<keyword evidence="9" id="KW-1185">Reference proteome</keyword>
<evidence type="ECO:0000313" key="9">
    <source>
        <dbReference type="Proteomes" id="UP000554482"/>
    </source>
</evidence>
<dbReference type="SUPFAM" id="SSF101936">
    <property type="entry name" value="DNA-binding pseudobarrel domain"/>
    <property type="match status" value="1"/>
</dbReference>
<dbReference type="CDD" id="cd10017">
    <property type="entry name" value="B3_DNA"/>
    <property type="match status" value="1"/>
</dbReference>
<feature type="domain" description="TF-B3" evidence="7">
    <location>
        <begin position="386"/>
        <end position="486"/>
    </location>
</feature>
<dbReference type="EMBL" id="JABWDY010015961">
    <property type="protein sequence ID" value="KAF5196463.1"/>
    <property type="molecule type" value="Genomic_DNA"/>
</dbReference>
<evidence type="ECO:0000313" key="8">
    <source>
        <dbReference type="EMBL" id="KAF5196463.1"/>
    </source>
</evidence>
<feature type="region of interest" description="Disordered" evidence="6">
    <location>
        <begin position="304"/>
        <end position="323"/>
    </location>
</feature>
<gene>
    <name evidence="8" type="ORF">FRX31_013951</name>
</gene>
<evidence type="ECO:0000256" key="2">
    <source>
        <dbReference type="ARBA" id="ARBA00023015"/>
    </source>
</evidence>
<dbReference type="GO" id="GO:0003677">
    <property type="term" value="F:DNA binding"/>
    <property type="evidence" value="ECO:0007669"/>
    <property type="project" value="UniProtKB-KW"/>
</dbReference>
<sequence>MNEARVKTSSLIPQTAQTNLSLFTSLLANNDEDDDLVEKKQNIDTNNRESLINEPIQRDNLFPSLFSAPAATAAEYPSMYYLPNFQSGGDTINSEQCTTDGQNGAAAQFPVMNSQQGFVRVGNDLTPIFPGLNSSWVPQPVGNPYQYCCFPYNAMCAVAPNLKHKTDDTWISHDPQQMESQFGHIPGSFNHESVFHANFLPIQAMLQNPYLPKPVTDPTSSCSLSSLISKSQELGACATSRGSRDDYPFVPKPVRGPVLNYTDSPPFTNKEEANICTTSQGPRDDNSINDTSPMTIHKRKLDGTSYMSNTSNISPIDGKNNENVEPSARHVIPRWMETNAAEAIQSMRSALVSTSAKPQSRYPTAANSYGLEEEKEIEGKGWALLVQKELRNTDVGNLGRIVLPKKDAEANFPQLVAKDGVILQMEDMTFSIIWKFKYRYWPNNKSRMYVMENTGDFVRTHNLQTGDFFIVYKEKSSGKYIARGKKGVKYVGDCGKPEAGETEGKKQFLKRKALASANGEVNVKAENGAFATWERFSLEENSGSSQLIKPL</sequence>
<reference evidence="8 9" key="1">
    <citation type="submission" date="2020-06" db="EMBL/GenBank/DDBJ databases">
        <title>Transcriptomic and genomic resources for Thalictrum thalictroides and T. hernandezii: Facilitating candidate gene discovery in an emerging model plant lineage.</title>
        <authorList>
            <person name="Arias T."/>
            <person name="Riano-Pachon D.M."/>
            <person name="Di Stilio V.S."/>
        </authorList>
    </citation>
    <scope>NUCLEOTIDE SEQUENCE [LARGE SCALE GENOMIC DNA]</scope>
    <source>
        <strain evidence="9">cv. WT478/WT964</strain>
        <tissue evidence="8">Leaves</tissue>
    </source>
</reference>
<dbReference type="PANTHER" id="PTHR31140:SF90">
    <property type="entry name" value="B3 DOMAIN-CONTAINING TRANSCRIPTION FACTOR LEC2"/>
    <property type="match status" value="1"/>
</dbReference>
<dbReference type="Proteomes" id="UP000554482">
    <property type="component" value="Unassembled WGS sequence"/>
</dbReference>
<dbReference type="AlphaFoldDB" id="A0A7J6WHN5"/>
<dbReference type="InterPro" id="IPR003340">
    <property type="entry name" value="B3_DNA-bd"/>
</dbReference>
<evidence type="ECO:0000256" key="4">
    <source>
        <dbReference type="ARBA" id="ARBA00023163"/>
    </source>
</evidence>
<dbReference type="InterPro" id="IPR015300">
    <property type="entry name" value="DNA-bd_pseudobarrel_sf"/>
</dbReference>
<keyword evidence="3" id="KW-0238">DNA-binding</keyword>
<accession>A0A7J6WHN5</accession>
<protein>
    <submittedName>
        <fullName evidence="8">B3 domain-containing transcription factor abi3</fullName>
    </submittedName>
</protein>
<evidence type="ECO:0000256" key="1">
    <source>
        <dbReference type="ARBA" id="ARBA00004123"/>
    </source>
</evidence>